<comment type="caution">
    <text evidence="1">The sequence shown here is derived from an EMBL/GenBank/DDBJ whole genome shotgun (WGS) entry which is preliminary data.</text>
</comment>
<keyword evidence="1" id="KW-0328">Glycosyltransferase</keyword>
<evidence type="ECO:0000313" key="2">
    <source>
        <dbReference type="Proteomes" id="UP001150581"/>
    </source>
</evidence>
<organism evidence="1 2">
    <name type="scientific">Kickxella alabastrina</name>
    <dbReference type="NCBI Taxonomy" id="61397"/>
    <lineage>
        <taxon>Eukaryota</taxon>
        <taxon>Fungi</taxon>
        <taxon>Fungi incertae sedis</taxon>
        <taxon>Zoopagomycota</taxon>
        <taxon>Kickxellomycotina</taxon>
        <taxon>Kickxellomycetes</taxon>
        <taxon>Kickxellales</taxon>
        <taxon>Kickxellaceae</taxon>
        <taxon>Kickxella</taxon>
    </lineage>
</organism>
<accession>A0ACC1IQ95</accession>
<reference evidence="1" key="1">
    <citation type="submission" date="2022-07" db="EMBL/GenBank/DDBJ databases">
        <title>Phylogenomic reconstructions and comparative analyses of Kickxellomycotina fungi.</title>
        <authorList>
            <person name="Reynolds N.K."/>
            <person name="Stajich J.E."/>
            <person name="Barry K."/>
            <person name="Grigoriev I.V."/>
            <person name="Crous P."/>
            <person name="Smith M.E."/>
        </authorList>
    </citation>
    <scope>NUCLEOTIDE SEQUENCE</scope>
    <source>
        <strain evidence="1">Benny 63K</strain>
    </source>
</reference>
<dbReference type="Proteomes" id="UP001150581">
    <property type="component" value="Unassembled WGS sequence"/>
</dbReference>
<keyword evidence="2" id="KW-1185">Reference proteome</keyword>
<evidence type="ECO:0000313" key="1">
    <source>
        <dbReference type="EMBL" id="KAJ1898813.1"/>
    </source>
</evidence>
<name>A0ACC1IQ95_9FUNG</name>
<dbReference type="EC" id="2.4.1.131" evidence="1"/>
<proteinExistence type="predicted"/>
<dbReference type="EMBL" id="JANBPG010000207">
    <property type="protein sequence ID" value="KAJ1898813.1"/>
    <property type="molecule type" value="Genomic_DNA"/>
</dbReference>
<gene>
    <name evidence="1" type="primary">ALG11</name>
    <name evidence="1" type="ORF">LPJ66_002517</name>
</gene>
<keyword evidence="1" id="KW-0808">Transferase</keyword>
<protein>
    <submittedName>
        <fullName evidence="1">Asparagine-linked glycosylation protein</fullName>
        <ecNumber evidence="1">2.4.1.131</ecNumber>
    </submittedName>
</protein>
<sequence>MATLDSAIRLCFVTGILLLVVLLGLLAVRMLTLGSQTHQQSNRSRIQASTTPDTSAHPAYYIGFFHPFPNAGGGGERVLWTMIQALQTKYPFLVSIIYSGDQTPLGELLANVREKFGLEIRPETIYVVELRSCWWVVHRFRRLTLLLQSLGSVVLASEALHGFCPDVFVDTVGYAFAYPLVRLVGSGSIPVVAYTHYPTISSDMQTLVASREAGVANDPTVAASPLLTQLKRLYYILFAHMYAFAGSFAATIMTNSSWTHAHIIALFGNPKMTRIVYPPCDTAKLAGFALSPRVPAVVSLAQFRPEKNHEVQVRAFARLLADCPQMAAPKHWVMPADNDNDSDNLDFPVLVMIGGARNLADEARAETLRQLADSLGVGRQVKVVVNAPWDNVLQWLRRGSVGLHTMRDEHFGINIVEMMAAGLLTIAHDSAGPKMDIVTPAIRCQDTGAPPLLPGVEQQERCLREGGSSGFPVGMVARSVDEFAVMMRVALTASDTLREAMQCAARASVTAKFSEDAFRTAFYRRFDPVLKWLDIQQSDSE</sequence>